<comment type="caution">
    <text evidence="2">The sequence shown here is derived from an EMBL/GenBank/DDBJ whole genome shotgun (WGS) entry which is preliminary data.</text>
</comment>
<evidence type="ECO:0000313" key="2">
    <source>
        <dbReference type="EMBL" id="OIT18786.1"/>
    </source>
</evidence>
<reference evidence="2" key="1">
    <citation type="submission" date="2016-11" db="EMBL/GenBank/DDBJ databases">
        <title>The genome of Nicotiana attenuata.</title>
        <authorList>
            <person name="Xu S."/>
            <person name="Brockmoeller T."/>
            <person name="Gaquerel E."/>
            <person name="Navarro A."/>
            <person name="Kuhl H."/>
            <person name="Gase K."/>
            <person name="Ling Z."/>
            <person name="Zhou W."/>
            <person name="Kreitzer C."/>
            <person name="Stanke M."/>
            <person name="Tang H."/>
            <person name="Lyons E."/>
            <person name="Pandey P."/>
            <person name="Pandey S.P."/>
            <person name="Timmermann B."/>
            <person name="Baldwin I.T."/>
        </authorList>
    </citation>
    <scope>NUCLEOTIDE SEQUENCE [LARGE SCALE GENOMIC DNA]</scope>
    <source>
        <strain evidence="2">UT</strain>
    </source>
</reference>
<gene>
    <name evidence="2" type="ORF">A4A49_43490</name>
</gene>
<evidence type="ECO:0000256" key="1">
    <source>
        <dbReference type="SAM" id="Phobius"/>
    </source>
</evidence>
<keyword evidence="3" id="KW-1185">Reference proteome</keyword>
<feature type="transmembrane region" description="Helical" evidence="1">
    <location>
        <begin position="39"/>
        <end position="62"/>
    </location>
</feature>
<dbReference type="AlphaFoldDB" id="A0A1J6JLZ1"/>
<sequence>MKCRFLVFFCVRGYTLGGTIGKTETLVLGGKVCNIRFPLFPLHFCINGEFSFNVIVMFPFIFQPSSPVMLVPGSVGLTLLAIITVMLGPQGTMVPHVGQLGRRKPWFLGVKSAISAIQSSDAGSWFCRTNTPSDNYSDAGTPRDNGSACALILQLLICHQLLVANHQ</sequence>
<keyword evidence="1" id="KW-0472">Membrane</keyword>
<feature type="transmembrane region" description="Helical" evidence="1">
    <location>
        <begin position="68"/>
        <end position="87"/>
    </location>
</feature>
<dbReference type="EMBL" id="MJEQ01017422">
    <property type="protein sequence ID" value="OIT18786.1"/>
    <property type="molecule type" value="Genomic_DNA"/>
</dbReference>
<proteinExistence type="predicted"/>
<dbReference type="Gramene" id="OIT18786">
    <property type="protein sequence ID" value="OIT18786"/>
    <property type="gene ID" value="A4A49_43490"/>
</dbReference>
<evidence type="ECO:0000313" key="3">
    <source>
        <dbReference type="Proteomes" id="UP000187609"/>
    </source>
</evidence>
<protein>
    <submittedName>
        <fullName evidence="2">Uncharacterized protein</fullName>
    </submittedName>
</protein>
<accession>A0A1J6JLZ1</accession>
<keyword evidence="1" id="KW-0812">Transmembrane</keyword>
<keyword evidence="1" id="KW-1133">Transmembrane helix</keyword>
<name>A0A1J6JLZ1_NICAT</name>
<organism evidence="2 3">
    <name type="scientific">Nicotiana attenuata</name>
    <name type="common">Coyote tobacco</name>
    <dbReference type="NCBI Taxonomy" id="49451"/>
    <lineage>
        <taxon>Eukaryota</taxon>
        <taxon>Viridiplantae</taxon>
        <taxon>Streptophyta</taxon>
        <taxon>Embryophyta</taxon>
        <taxon>Tracheophyta</taxon>
        <taxon>Spermatophyta</taxon>
        <taxon>Magnoliopsida</taxon>
        <taxon>eudicotyledons</taxon>
        <taxon>Gunneridae</taxon>
        <taxon>Pentapetalae</taxon>
        <taxon>asterids</taxon>
        <taxon>lamiids</taxon>
        <taxon>Solanales</taxon>
        <taxon>Solanaceae</taxon>
        <taxon>Nicotianoideae</taxon>
        <taxon>Nicotianeae</taxon>
        <taxon>Nicotiana</taxon>
    </lineage>
</organism>
<dbReference type="Proteomes" id="UP000187609">
    <property type="component" value="Unassembled WGS sequence"/>
</dbReference>